<dbReference type="Proteomes" id="UP001311915">
    <property type="component" value="Unassembled WGS sequence"/>
</dbReference>
<name>A0AAV9M2M7_9SOLN</name>
<dbReference type="AlphaFoldDB" id="A0AAV9M2M7"/>
<evidence type="ECO:0000313" key="2">
    <source>
        <dbReference type="EMBL" id="KAK4731958.1"/>
    </source>
</evidence>
<comment type="caution">
    <text evidence="2">The sequence shown here is derived from an EMBL/GenBank/DDBJ whole genome shotgun (WGS) entry which is preliminary data.</text>
</comment>
<feature type="compositionally biased region" description="Gly residues" evidence="1">
    <location>
        <begin position="1"/>
        <end position="12"/>
    </location>
</feature>
<reference evidence="2 3" key="1">
    <citation type="submission" date="2023-10" db="EMBL/GenBank/DDBJ databases">
        <title>Genome-Wide Identification Analysis in wild type Solanum Pinnatisectum Reveals Some Genes Defensing Phytophthora Infestans.</title>
        <authorList>
            <person name="Sun C."/>
        </authorList>
    </citation>
    <scope>NUCLEOTIDE SEQUENCE [LARGE SCALE GENOMIC DNA]</scope>
    <source>
        <strain evidence="2">LQN</strain>
        <tissue evidence="2">Leaf</tissue>
    </source>
</reference>
<gene>
    <name evidence="2" type="ORF">R3W88_024946</name>
</gene>
<evidence type="ECO:0000256" key="1">
    <source>
        <dbReference type="SAM" id="MobiDB-lite"/>
    </source>
</evidence>
<accession>A0AAV9M2M7</accession>
<dbReference type="EMBL" id="JAWPEI010000003">
    <property type="protein sequence ID" value="KAK4731958.1"/>
    <property type="molecule type" value="Genomic_DNA"/>
</dbReference>
<organism evidence="2 3">
    <name type="scientific">Solanum pinnatisectum</name>
    <name type="common">tansyleaf nightshade</name>
    <dbReference type="NCBI Taxonomy" id="50273"/>
    <lineage>
        <taxon>Eukaryota</taxon>
        <taxon>Viridiplantae</taxon>
        <taxon>Streptophyta</taxon>
        <taxon>Embryophyta</taxon>
        <taxon>Tracheophyta</taxon>
        <taxon>Spermatophyta</taxon>
        <taxon>Magnoliopsida</taxon>
        <taxon>eudicotyledons</taxon>
        <taxon>Gunneridae</taxon>
        <taxon>Pentapetalae</taxon>
        <taxon>asterids</taxon>
        <taxon>lamiids</taxon>
        <taxon>Solanales</taxon>
        <taxon>Solanaceae</taxon>
        <taxon>Solanoideae</taxon>
        <taxon>Solaneae</taxon>
        <taxon>Solanum</taxon>
    </lineage>
</organism>
<evidence type="ECO:0000313" key="3">
    <source>
        <dbReference type="Proteomes" id="UP001311915"/>
    </source>
</evidence>
<proteinExistence type="predicted"/>
<feature type="region of interest" description="Disordered" evidence="1">
    <location>
        <begin position="1"/>
        <end position="67"/>
    </location>
</feature>
<feature type="compositionally biased region" description="Polar residues" evidence="1">
    <location>
        <begin position="23"/>
        <end position="67"/>
    </location>
</feature>
<keyword evidence="3" id="KW-1185">Reference proteome</keyword>
<sequence>MSRGMNDGGGQGSLSYPFGNVEPINNFQTTRNQENEPINKAASKSTDNTKNVPADIHSSNTNNYFSW</sequence>
<protein>
    <submittedName>
        <fullName evidence="2">Uncharacterized protein</fullName>
    </submittedName>
</protein>